<evidence type="ECO:0000256" key="3">
    <source>
        <dbReference type="ARBA" id="ARBA00023139"/>
    </source>
</evidence>
<dbReference type="Gene3D" id="3.30.160.150">
    <property type="entry name" value="Lipoprotein like domain"/>
    <property type="match status" value="1"/>
</dbReference>
<dbReference type="EMBL" id="AP028961">
    <property type="protein sequence ID" value="BET44621.1"/>
    <property type="molecule type" value="Genomic_DNA"/>
</dbReference>
<dbReference type="GO" id="GO:1990351">
    <property type="term" value="C:transporter complex"/>
    <property type="evidence" value="ECO:0007669"/>
    <property type="project" value="TreeGrafter"/>
</dbReference>
<keyword evidence="3" id="KW-0564">Palmitate</keyword>
<keyword evidence="6" id="KW-0812">Transmembrane</keyword>
<dbReference type="GO" id="GO:0001530">
    <property type="term" value="F:lipopolysaccharide binding"/>
    <property type="evidence" value="ECO:0007669"/>
    <property type="project" value="TreeGrafter"/>
</dbReference>
<keyword evidence="1" id="KW-0732">Signal</keyword>
<dbReference type="GO" id="GO:0019867">
    <property type="term" value="C:outer membrane"/>
    <property type="evidence" value="ECO:0007669"/>
    <property type="project" value="InterPro"/>
</dbReference>
<name>A0AAT9G4H2_9ENTR</name>
<keyword evidence="2 6" id="KW-0472">Membrane</keyword>
<reference evidence="7" key="1">
    <citation type="journal article" date="2023" name="Front. Microbiol.">
        <title>Genome analysis of Candidatus Aschnera chinzeii, the bacterial endosymbiont of the blood-sucking bat fly Penicillidia jenynsii (Insecta: Diptera: Nycteribiidae).</title>
        <authorList>
            <person name="Koga R."/>
            <person name="Moriyama M."/>
            <person name="Nozaki T."/>
            <person name="Fukatsu T."/>
        </authorList>
    </citation>
    <scope>NUCLEOTIDE SEQUENCE</scope>
    <source>
        <strain evidence="7">Kw-01</strain>
    </source>
</reference>
<keyword evidence="6" id="KW-1133">Transmembrane helix</keyword>
<dbReference type="GO" id="GO:0015920">
    <property type="term" value="P:lipopolysaccharide transport"/>
    <property type="evidence" value="ECO:0007669"/>
    <property type="project" value="TreeGrafter"/>
</dbReference>
<reference evidence="7" key="2">
    <citation type="submission" date="2023-10" db="EMBL/GenBank/DDBJ databases">
        <authorList>
            <person name="Koga R."/>
            <person name="Fukatsu T."/>
        </authorList>
    </citation>
    <scope>NUCLEOTIDE SEQUENCE</scope>
    <source>
        <strain evidence="7">Kw-01</strain>
    </source>
</reference>
<dbReference type="PANTHER" id="PTHR38098">
    <property type="entry name" value="LPS-ASSEMBLY LIPOPROTEIN LPTE"/>
    <property type="match status" value="1"/>
</dbReference>
<evidence type="ECO:0000313" key="7">
    <source>
        <dbReference type="EMBL" id="BET44621.1"/>
    </source>
</evidence>
<evidence type="ECO:0000256" key="5">
    <source>
        <dbReference type="ARBA" id="ARBA00023288"/>
    </source>
</evidence>
<dbReference type="PANTHER" id="PTHR38098:SF1">
    <property type="entry name" value="LPS-ASSEMBLY LIPOPROTEIN LPTE"/>
    <property type="match status" value="1"/>
</dbReference>
<evidence type="ECO:0000256" key="2">
    <source>
        <dbReference type="ARBA" id="ARBA00023136"/>
    </source>
</evidence>
<keyword evidence="5" id="KW-0449">Lipoprotein</keyword>
<protein>
    <recommendedName>
        <fullName evidence="8">LPS-assembly lipoprotein LptE</fullName>
    </recommendedName>
</protein>
<organism evidence="7">
    <name type="scientific">Candidatus Aschnera chinzeii</name>
    <dbReference type="NCBI Taxonomy" id="1485666"/>
    <lineage>
        <taxon>Bacteria</taxon>
        <taxon>Pseudomonadati</taxon>
        <taxon>Pseudomonadota</taxon>
        <taxon>Gammaproteobacteria</taxon>
        <taxon>Enterobacterales</taxon>
        <taxon>Enterobacteriaceae</taxon>
        <taxon>Candidatus Aschnera</taxon>
    </lineage>
</organism>
<keyword evidence="4" id="KW-0998">Cell outer membrane</keyword>
<gene>
    <name evidence="7" type="ORF">ACHINZ_2930</name>
</gene>
<evidence type="ECO:0000256" key="4">
    <source>
        <dbReference type="ARBA" id="ARBA00023237"/>
    </source>
</evidence>
<dbReference type="GO" id="GO:0043165">
    <property type="term" value="P:Gram-negative-bacterium-type cell outer membrane assembly"/>
    <property type="evidence" value="ECO:0007669"/>
    <property type="project" value="InterPro"/>
</dbReference>
<evidence type="ECO:0008006" key="8">
    <source>
        <dbReference type="Google" id="ProtNLM"/>
    </source>
</evidence>
<dbReference type="AlphaFoldDB" id="A0AAT9G4H2"/>
<sequence length="174" mass="20975">MLLHKLLKTIYKILYIIVIIIIFSILEHCSLHTYWDRKTNNVLKLLSLDTKEYFHPLIYNIKKEFYLHKINIINNKHNNIVILKIYDINEKINTISVFNNGNNTEKEYTITLVADIIFPNGKKYKINLQTSRNIFVNIKSYLYTYNEQSYIQQEIYDELAIKLIEKIFFIYNNQ</sequence>
<accession>A0AAT9G4H2</accession>
<dbReference type="InterPro" id="IPR007485">
    <property type="entry name" value="LPS_assembly_LptE"/>
</dbReference>
<feature type="transmembrane region" description="Helical" evidence="6">
    <location>
        <begin position="12"/>
        <end position="35"/>
    </location>
</feature>
<evidence type="ECO:0000256" key="1">
    <source>
        <dbReference type="ARBA" id="ARBA00022729"/>
    </source>
</evidence>
<evidence type="ECO:0000256" key="6">
    <source>
        <dbReference type="SAM" id="Phobius"/>
    </source>
</evidence>
<proteinExistence type="predicted"/>